<protein>
    <submittedName>
        <fullName evidence="4">D-alanyl-D-alanine carboxypeptidase family protein</fullName>
    </submittedName>
</protein>
<keyword evidence="2" id="KW-0812">Transmembrane</keyword>
<dbReference type="RefSeq" id="WP_283765345.1">
    <property type="nucleotide sequence ID" value="NZ_JAQOSO010000010.1"/>
</dbReference>
<dbReference type="Pfam" id="PF02557">
    <property type="entry name" value="VanY"/>
    <property type="match status" value="1"/>
</dbReference>
<feature type="region of interest" description="Disordered" evidence="1">
    <location>
        <begin position="1"/>
        <end position="42"/>
    </location>
</feature>
<dbReference type="InterPro" id="IPR009045">
    <property type="entry name" value="Zn_M74/Hedgehog-like"/>
</dbReference>
<evidence type="ECO:0000256" key="2">
    <source>
        <dbReference type="SAM" id="Phobius"/>
    </source>
</evidence>
<feature type="compositionally biased region" description="Polar residues" evidence="1">
    <location>
        <begin position="74"/>
        <end position="88"/>
    </location>
</feature>
<comment type="caution">
    <text evidence="4">The sequence shown here is derived from an EMBL/GenBank/DDBJ whole genome shotgun (WGS) entry which is preliminary data.</text>
</comment>
<dbReference type="GO" id="GO:0004180">
    <property type="term" value="F:carboxypeptidase activity"/>
    <property type="evidence" value="ECO:0007669"/>
    <property type="project" value="UniProtKB-KW"/>
</dbReference>
<feature type="transmembrane region" description="Helical" evidence="2">
    <location>
        <begin position="47"/>
        <end position="65"/>
    </location>
</feature>
<evidence type="ECO:0000313" key="5">
    <source>
        <dbReference type="Proteomes" id="UP001235849"/>
    </source>
</evidence>
<feature type="compositionally biased region" description="Acidic residues" evidence="1">
    <location>
        <begin position="12"/>
        <end position="22"/>
    </location>
</feature>
<dbReference type="EMBL" id="JAQOSO010000010">
    <property type="protein sequence ID" value="MDJ1172967.1"/>
    <property type="molecule type" value="Genomic_DNA"/>
</dbReference>
<name>A0ABT7B1C6_9CYAN</name>
<accession>A0ABT7B1C6</accession>
<keyword evidence="2" id="KW-0472">Membrane</keyword>
<dbReference type="CDD" id="cd14852">
    <property type="entry name" value="LD-carboxypeptidase"/>
    <property type="match status" value="1"/>
</dbReference>
<sequence length="285" mass="31477">MTENLSKISPSQEEDVITDDIPEALRDTPAPVQPVQESSSSGSQRGVWISVGVLAIALMTGILLFRTNLLAPNSASESTVSPSPTAETNELGEDAVQEAENSETDEAGDLLGHFAYEEAPVEDLMAITADGRLRLRRMAAIKFRQMVNAAQRDGVVLVPLSAFRTMQDQEYLFFDIKAQRGQGAAKRAEVSAPPGYSEHHTGYAVDIGDGYVPAVDLSPEFENTAAFKWLEENAAYYSFELSFPRNNPQGINYEPWHWRFVGDRHSLETFYKAQEQSENEELSAP</sequence>
<keyword evidence="4" id="KW-0121">Carboxypeptidase</keyword>
<keyword evidence="2" id="KW-1133">Transmembrane helix</keyword>
<dbReference type="PANTHER" id="PTHR34385:SF1">
    <property type="entry name" value="PEPTIDOGLYCAN L-ALANYL-D-GLUTAMATE ENDOPEPTIDASE CWLK"/>
    <property type="match status" value="1"/>
</dbReference>
<dbReference type="InterPro" id="IPR003709">
    <property type="entry name" value="VanY-like_core_dom"/>
</dbReference>
<dbReference type="Gene3D" id="3.30.1380.10">
    <property type="match status" value="1"/>
</dbReference>
<feature type="region of interest" description="Disordered" evidence="1">
    <location>
        <begin position="74"/>
        <end position="103"/>
    </location>
</feature>
<dbReference type="PANTHER" id="PTHR34385">
    <property type="entry name" value="D-ALANYL-D-ALANINE CARBOXYPEPTIDASE"/>
    <property type="match status" value="1"/>
</dbReference>
<keyword evidence="5" id="KW-1185">Reference proteome</keyword>
<dbReference type="Proteomes" id="UP001235849">
    <property type="component" value="Unassembled WGS sequence"/>
</dbReference>
<organism evidence="4 5">
    <name type="scientific">Roseofilum capinflatum BLCC-M114</name>
    <dbReference type="NCBI Taxonomy" id="3022440"/>
    <lineage>
        <taxon>Bacteria</taxon>
        <taxon>Bacillati</taxon>
        <taxon>Cyanobacteriota</taxon>
        <taxon>Cyanophyceae</taxon>
        <taxon>Desertifilales</taxon>
        <taxon>Desertifilaceae</taxon>
        <taxon>Roseofilum</taxon>
        <taxon>Roseofilum capinflatum</taxon>
    </lineage>
</organism>
<dbReference type="SUPFAM" id="SSF55166">
    <property type="entry name" value="Hedgehog/DD-peptidase"/>
    <property type="match status" value="1"/>
</dbReference>
<feature type="compositionally biased region" description="Acidic residues" evidence="1">
    <location>
        <begin position="90"/>
        <end position="103"/>
    </location>
</feature>
<gene>
    <name evidence="4" type="ORF">PMG25_02575</name>
</gene>
<proteinExistence type="predicted"/>
<reference evidence="4 5" key="1">
    <citation type="submission" date="2023-01" db="EMBL/GenBank/DDBJ databases">
        <title>Novel diversity within Roseofilum (Cyanobacteria; Desertifilaceae) from marine benthic mats with descriptions of four novel species.</title>
        <authorList>
            <person name="Wang Y."/>
            <person name="Berthold D.E."/>
            <person name="Hu J."/>
            <person name="Lefler F.W."/>
            <person name="Laughinghouse H.D. IV."/>
        </authorList>
    </citation>
    <scope>NUCLEOTIDE SEQUENCE [LARGE SCALE GENOMIC DNA]</scope>
    <source>
        <strain evidence="4 5">BLCC-M114</strain>
    </source>
</reference>
<evidence type="ECO:0000313" key="4">
    <source>
        <dbReference type="EMBL" id="MDJ1172967.1"/>
    </source>
</evidence>
<dbReference type="InterPro" id="IPR058193">
    <property type="entry name" value="VanY/YodJ_core_dom"/>
</dbReference>
<evidence type="ECO:0000259" key="3">
    <source>
        <dbReference type="Pfam" id="PF02557"/>
    </source>
</evidence>
<keyword evidence="4" id="KW-0645">Protease</keyword>
<evidence type="ECO:0000256" key="1">
    <source>
        <dbReference type="SAM" id="MobiDB-lite"/>
    </source>
</evidence>
<feature type="compositionally biased region" description="Polar residues" evidence="1">
    <location>
        <begin position="1"/>
        <end position="11"/>
    </location>
</feature>
<dbReference type="InterPro" id="IPR052179">
    <property type="entry name" value="DD-CPase-like"/>
</dbReference>
<feature type="domain" description="D-alanyl-D-alanine carboxypeptidase-like core" evidence="3">
    <location>
        <begin position="134"/>
        <end position="263"/>
    </location>
</feature>
<keyword evidence="4" id="KW-0378">Hydrolase</keyword>